<accession>A0A1G6X4I2</accession>
<dbReference type="Pfam" id="PF00534">
    <property type="entry name" value="Glycos_transf_1"/>
    <property type="match status" value="1"/>
</dbReference>
<evidence type="ECO:0000259" key="2">
    <source>
        <dbReference type="Pfam" id="PF00534"/>
    </source>
</evidence>
<dbReference type="InterPro" id="IPR001296">
    <property type="entry name" value="Glyco_trans_1"/>
</dbReference>
<dbReference type="CDD" id="cd03801">
    <property type="entry name" value="GT4_PimA-like"/>
    <property type="match status" value="1"/>
</dbReference>
<organism evidence="4 5">
    <name type="scientific">Pedobacter soli</name>
    <dbReference type="NCBI Taxonomy" id="390242"/>
    <lineage>
        <taxon>Bacteria</taxon>
        <taxon>Pseudomonadati</taxon>
        <taxon>Bacteroidota</taxon>
        <taxon>Sphingobacteriia</taxon>
        <taxon>Sphingobacteriales</taxon>
        <taxon>Sphingobacteriaceae</taxon>
        <taxon>Pedobacter</taxon>
    </lineage>
</organism>
<gene>
    <name evidence="4" type="ORF">SAMN04488024_107220</name>
</gene>
<dbReference type="Proteomes" id="UP000199455">
    <property type="component" value="Unassembled WGS sequence"/>
</dbReference>
<dbReference type="Pfam" id="PF13439">
    <property type="entry name" value="Glyco_transf_4"/>
    <property type="match status" value="1"/>
</dbReference>
<reference evidence="5" key="1">
    <citation type="submission" date="2016-10" db="EMBL/GenBank/DDBJ databases">
        <authorList>
            <person name="Varghese N."/>
            <person name="Submissions S."/>
        </authorList>
    </citation>
    <scope>NUCLEOTIDE SEQUENCE [LARGE SCALE GENOMIC DNA]</scope>
    <source>
        <strain evidence="5">DSM 18609</strain>
    </source>
</reference>
<feature type="domain" description="Glycosyltransferase subfamily 4-like N-terminal" evidence="3">
    <location>
        <begin position="19"/>
        <end position="169"/>
    </location>
</feature>
<keyword evidence="1 4" id="KW-0808">Transferase</keyword>
<evidence type="ECO:0000313" key="5">
    <source>
        <dbReference type="Proteomes" id="UP000199455"/>
    </source>
</evidence>
<evidence type="ECO:0000256" key="1">
    <source>
        <dbReference type="ARBA" id="ARBA00022679"/>
    </source>
</evidence>
<keyword evidence="5" id="KW-1185">Reference proteome</keyword>
<dbReference type="RefSeq" id="WP_090770505.1">
    <property type="nucleotide sequence ID" value="NZ_FMZH01000007.1"/>
</dbReference>
<sequence>MHKQQRILFLSLYTFGLTGGIEKVCRSLTSALHELKNMDAVSQYHCLSMYDENPDPRYIDAGHFTGFNGNRIAFGQKTIREGLKSDIILLSHINLLVFGWLIKKLKPKARIILLAHGIEIWEPLKNWKKRFLQQKTEIWAVSKYTANRVQQQHSIAPHQINILNNCLDPFFDVPQNFEKPTELLERYGLNADQKILYTLTRLSSREQYKGYDQVLAVLKHLPEEIHYVLGGKADALEQKRIQQLINQYGLQHRVTLTGFIADSEITPHFLLADIFVMPSKAEGFGISFIEAAACGCKVIAGNGDGSKDALLNGELGFLIDPTNQKELLKAILEALALPIVRDLQQQKTLNHFAFSNYLHKTQQLLSIS</sequence>
<dbReference type="GO" id="GO:0016757">
    <property type="term" value="F:glycosyltransferase activity"/>
    <property type="evidence" value="ECO:0007669"/>
    <property type="project" value="InterPro"/>
</dbReference>
<evidence type="ECO:0000313" key="4">
    <source>
        <dbReference type="EMBL" id="SDD73052.1"/>
    </source>
</evidence>
<protein>
    <submittedName>
        <fullName evidence="4">Glycosyltransferase involved in cell wall bisynthesis</fullName>
    </submittedName>
</protein>
<name>A0A1G6X4I2_9SPHI</name>
<dbReference type="PANTHER" id="PTHR46401:SF2">
    <property type="entry name" value="GLYCOSYLTRANSFERASE WBBK-RELATED"/>
    <property type="match status" value="1"/>
</dbReference>
<dbReference type="STRING" id="390242.SAMN04488024_107220"/>
<dbReference type="Gene3D" id="3.40.50.2000">
    <property type="entry name" value="Glycogen Phosphorylase B"/>
    <property type="match status" value="2"/>
</dbReference>
<evidence type="ECO:0000259" key="3">
    <source>
        <dbReference type="Pfam" id="PF13439"/>
    </source>
</evidence>
<dbReference type="SUPFAM" id="SSF53756">
    <property type="entry name" value="UDP-Glycosyltransferase/glycogen phosphorylase"/>
    <property type="match status" value="1"/>
</dbReference>
<dbReference type="AlphaFoldDB" id="A0A1G6X4I2"/>
<feature type="domain" description="Glycosyl transferase family 1" evidence="2">
    <location>
        <begin position="185"/>
        <end position="340"/>
    </location>
</feature>
<proteinExistence type="predicted"/>
<dbReference type="EMBL" id="FMZH01000007">
    <property type="protein sequence ID" value="SDD73052.1"/>
    <property type="molecule type" value="Genomic_DNA"/>
</dbReference>
<dbReference type="InterPro" id="IPR028098">
    <property type="entry name" value="Glyco_trans_4-like_N"/>
</dbReference>
<dbReference type="PANTHER" id="PTHR46401">
    <property type="entry name" value="GLYCOSYLTRANSFERASE WBBK-RELATED"/>
    <property type="match status" value="1"/>
</dbReference>